<dbReference type="Gene3D" id="3.40.50.720">
    <property type="entry name" value="NAD(P)-binding Rossmann-like Domain"/>
    <property type="match status" value="1"/>
</dbReference>
<dbReference type="PRINTS" id="PR00081">
    <property type="entry name" value="GDHRDH"/>
</dbReference>
<reference evidence="4 5" key="1">
    <citation type="submission" date="2020-04" db="EMBL/GenBank/DDBJ databases">
        <title>Molecular characterization of pseudomonads from Agaricus bisporus reveal novel blotch 2 pathogens in Western Europe.</title>
        <authorList>
            <person name="Taparia T."/>
            <person name="Krijger M."/>
            <person name="Haynes E."/>
            <person name="Elpinstone J.G."/>
            <person name="Noble R."/>
            <person name="Van Der Wolf J."/>
        </authorList>
    </citation>
    <scope>NUCLEOTIDE SEQUENCE [LARGE SCALE GENOMIC DNA]</scope>
    <source>
        <strain evidence="4 5">H7001</strain>
    </source>
</reference>
<dbReference type="CDD" id="cd05374">
    <property type="entry name" value="17beta-HSD-like_SDR_c"/>
    <property type="match status" value="1"/>
</dbReference>
<dbReference type="Proteomes" id="UP000539985">
    <property type="component" value="Unassembled WGS sequence"/>
</dbReference>
<name>A0A7Y7XHP5_9PSED</name>
<dbReference type="EMBL" id="JACAQB010000028">
    <property type="protein sequence ID" value="NWC00013.1"/>
    <property type="molecule type" value="Genomic_DNA"/>
</dbReference>
<accession>A0A7Y7XHP5</accession>
<evidence type="ECO:0000313" key="5">
    <source>
        <dbReference type="Proteomes" id="UP000539985"/>
    </source>
</evidence>
<keyword evidence="2" id="KW-0560">Oxidoreductase</keyword>
<proteinExistence type="inferred from homology"/>
<evidence type="ECO:0000256" key="2">
    <source>
        <dbReference type="ARBA" id="ARBA00023002"/>
    </source>
</evidence>
<gene>
    <name evidence="4" type="ORF">HX882_29490</name>
</gene>
<evidence type="ECO:0000256" key="1">
    <source>
        <dbReference type="ARBA" id="ARBA00006484"/>
    </source>
</evidence>
<evidence type="ECO:0000313" key="4">
    <source>
        <dbReference type="EMBL" id="NWC00013.1"/>
    </source>
</evidence>
<comment type="caution">
    <text evidence="4">The sequence shown here is derived from an EMBL/GenBank/DDBJ whole genome shotgun (WGS) entry which is preliminary data.</text>
</comment>
<dbReference type="PANTHER" id="PTHR43976:SF16">
    <property type="entry name" value="SHORT-CHAIN DEHYDROGENASE_REDUCTASE FAMILY PROTEIN"/>
    <property type="match status" value="1"/>
</dbReference>
<dbReference type="InterPro" id="IPR036291">
    <property type="entry name" value="NAD(P)-bd_dom_sf"/>
</dbReference>
<dbReference type="PRINTS" id="PR00080">
    <property type="entry name" value="SDRFAMILY"/>
</dbReference>
<dbReference type="InterPro" id="IPR002347">
    <property type="entry name" value="SDR_fam"/>
</dbReference>
<dbReference type="PANTHER" id="PTHR43976">
    <property type="entry name" value="SHORT CHAIN DEHYDROGENASE"/>
    <property type="match status" value="1"/>
</dbReference>
<dbReference type="SUPFAM" id="SSF51735">
    <property type="entry name" value="NAD(P)-binding Rossmann-fold domains"/>
    <property type="match status" value="1"/>
</dbReference>
<evidence type="ECO:0000256" key="3">
    <source>
        <dbReference type="RuleBase" id="RU000363"/>
    </source>
</evidence>
<sequence length="272" mass="28825">MSKVWFVTGAARGFGKLWVTAALKRGDKVAATARDIASLDSLVGEFGGAILPIELDVTDRSAVFAAVARAKDAFGRLDVVISNAGYGHQGAIEEASEDEARAQMETNLFGALWVAQAALPILRAQQSGHIIAVSSTLGLVAIPNFGIYQASKFAVEGLFDTLSQEVSRFGVNVTLIEPSAYATDFTSPSSARHSAATATYAAQRAELAEHHKSLDFGDPTATTGAILKLIDSANPPLRLLLGAGAHPHVLQVYERRVAQWQAWRDTSIAAHG</sequence>
<protein>
    <submittedName>
        <fullName evidence="4">SDR family NAD(P)-dependent oxidoreductase</fullName>
    </submittedName>
</protein>
<dbReference type="InterPro" id="IPR051911">
    <property type="entry name" value="SDR_oxidoreductase"/>
</dbReference>
<dbReference type="NCBIfam" id="NF006114">
    <property type="entry name" value="PRK08263.1"/>
    <property type="match status" value="1"/>
</dbReference>
<comment type="similarity">
    <text evidence="1 3">Belongs to the short-chain dehydrogenases/reductases (SDR) family.</text>
</comment>
<organism evidence="4 5">
    <name type="scientific">Pseudomonas gingeri</name>
    <dbReference type="NCBI Taxonomy" id="117681"/>
    <lineage>
        <taxon>Bacteria</taxon>
        <taxon>Pseudomonadati</taxon>
        <taxon>Pseudomonadota</taxon>
        <taxon>Gammaproteobacteria</taxon>
        <taxon>Pseudomonadales</taxon>
        <taxon>Pseudomonadaceae</taxon>
        <taxon>Pseudomonas</taxon>
    </lineage>
</organism>
<dbReference type="RefSeq" id="WP_177095186.1">
    <property type="nucleotide sequence ID" value="NZ_JACAOS010000018.1"/>
</dbReference>
<dbReference type="Pfam" id="PF00106">
    <property type="entry name" value="adh_short"/>
    <property type="match status" value="1"/>
</dbReference>
<dbReference type="GO" id="GO:0016491">
    <property type="term" value="F:oxidoreductase activity"/>
    <property type="evidence" value="ECO:0007669"/>
    <property type="project" value="UniProtKB-KW"/>
</dbReference>
<dbReference type="AlphaFoldDB" id="A0A7Y7XHP5"/>